<accession>A0A9W8Y875</accession>
<name>A0A9W8Y875_9PLEO</name>
<evidence type="ECO:0000313" key="4">
    <source>
        <dbReference type="Proteomes" id="UP001140560"/>
    </source>
</evidence>
<evidence type="ECO:0000256" key="2">
    <source>
        <dbReference type="SAM" id="Phobius"/>
    </source>
</evidence>
<evidence type="ECO:0000313" key="3">
    <source>
        <dbReference type="EMBL" id="KAJ4368409.1"/>
    </source>
</evidence>
<dbReference type="AlphaFoldDB" id="A0A9W8Y875"/>
<proteinExistence type="predicted"/>
<organism evidence="3 4">
    <name type="scientific">Neocucurbitaria cava</name>
    <dbReference type="NCBI Taxonomy" id="798079"/>
    <lineage>
        <taxon>Eukaryota</taxon>
        <taxon>Fungi</taxon>
        <taxon>Dikarya</taxon>
        <taxon>Ascomycota</taxon>
        <taxon>Pezizomycotina</taxon>
        <taxon>Dothideomycetes</taxon>
        <taxon>Pleosporomycetidae</taxon>
        <taxon>Pleosporales</taxon>
        <taxon>Pleosporineae</taxon>
        <taxon>Cucurbitariaceae</taxon>
        <taxon>Neocucurbitaria</taxon>
    </lineage>
</organism>
<evidence type="ECO:0000256" key="1">
    <source>
        <dbReference type="SAM" id="MobiDB-lite"/>
    </source>
</evidence>
<feature type="compositionally biased region" description="Polar residues" evidence="1">
    <location>
        <begin position="273"/>
        <end position="282"/>
    </location>
</feature>
<keyword evidence="4" id="KW-1185">Reference proteome</keyword>
<feature type="compositionally biased region" description="Polar residues" evidence="1">
    <location>
        <begin position="149"/>
        <end position="167"/>
    </location>
</feature>
<keyword evidence="2" id="KW-0472">Membrane</keyword>
<gene>
    <name evidence="3" type="ORF">N0V83_006766</name>
</gene>
<reference evidence="3" key="1">
    <citation type="submission" date="2022-10" db="EMBL/GenBank/DDBJ databases">
        <title>Tapping the CABI collections for fungal endophytes: first genome assemblies for Collariella, Neodidymelliopsis, Ascochyta clinopodiicola, Didymella pomorum, Didymosphaeria variabile, Neocosmospora piperis and Neocucurbitaria cava.</title>
        <authorList>
            <person name="Hill R."/>
        </authorList>
    </citation>
    <scope>NUCLEOTIDE SEQUENCE</scope>
    <source>
        <strain evidence="3">IMI 356814</strain>
    </source>
</reference>
<dbReference type="OrthoDB" id="3205825at2759"/>
<feature type="region of interest" description="Disordered" evidence="1">
    <location>
        <begin position="143"/>
        <end position="172"/>
    </location>
</feature>
<keyword evidence="2" id="KW-1133">Transmembrane helix</keyword>
<sequence length="316" mass="34775">MIGTAVFVTAINISVFNIWIPARLQINHKYQVINEYWDRIEKGLYLAVDAYLNWYFLKTVKANLINNGLTKYNKLVRFNQQIVLVSLLMDVMIIAAMSIPNSFVYIQFHPLAYLVKLNIEMTMANLIKRIAISTSRRTGKASIAEEFKSSSNMSTSGQQTKSGTAGHQKSKRGSIHELASMVSYHADTKANGGGGRGASERVISFAPTGNQIKQTKEIVVSNEPNPFHDRRGSEVEITSGGGGMGYAVGSMGKTQGVLVDEKKLGLVRPKSLESVTEGNESLRSAAEVTKGKAEDYSDDEAALVGQKSRFWGRRQS</sequence>
<protein>
    <submittedName>
        <fullName evidence="3">Uncharacterized protein</fullName>
    </submittedName>
</protein>
<dbReference type="PANTHER" id="PTHR35179">
    <property type="entry name" value="PROTEIN CBG02620"/>
    <property type="match status" value="1"/>
</dbReference>
<dbReference type="EMBL" id="JAPEUY010000011">
    <property type="protein sequence ID" value="KAJ4368409.1"/>
    <property type="molecule type" value="Genomic_DNA"/>
</dbReference>
<dbReference type="PANTHER" id="PTHR35179:SF1">
    <property type="entry name" value="INTEGRAL MEMBRANE PROTEIN"/>
    <property type="match status" value="1"/>
</dbReference>
<comment type="caution">
    <text evidence="3">The sequence shown here is derived from an EMBL/GenBank/DDBJ whole genome shotgun (WGS) entry which is preliminary data.</text>
</comment>
<feature type="region of interest" description="Disordered" evidence="1">
    <location>
        <begin position="270"/>
        <end position="299"/>
    </location>
</feature>
<dbReference type="Proteomes" id="UP001140560">
    <property type="component" value="Unassembled WGS sequence"/>
</dbReference>
<keyword evidence="2" id="KW-0812">Transmembrane</keyword>
<feature type="transmembrane region" description="Helical" evidence="2">
    <location>
        <begin position="82"/>
        <end position="99"/>
    </location>
</feature>